<dbReference type="CDD" id="cd00109">
    <property type="entry name" value="Kunitz-type"/>
    <property type="match status" value="1"/>
</dbReference>
<keyword evidence="3 6" id="KW-0732">Signal</keyword>
<dbReference type="GO" id="GO:0006508">
    <property type="term" value="P:proteolysis"/>
    <property type="evidence" value="ECO:0007669"/>
    <property type="project" value="TreeGrafter"/>
</dbReference>
<dbReference type="SMART" id="SM00131">
    <property type="entry name" value="KU"/>
    <property type="match status" value="1"/>
</dbReference>
<proteinExistence type="predicted"/>
<dbReference type="SUPFAM" id="SSF57362">
    <property type="entry name" value="BPTI-like"/>
    <property type="match status" value="1"/>
</dbReference>
<dbReference type="InterPro" id="IPR050439">
    <property type="entry name" value="ADAMTS_ADAMTS-like"/>
</dbReference>
<dbReference type="GO" id="GO:0004867">
    <property type="term" value="F:serine-type endopeptidase inhibitor activity"/>
    <property type="evidence" value="ECO:0007669"/>
    <property type="project" value="InterPro"/>
</dbReference>
<dbReference type="Pfam" id="PF00090">
    <property type="entry name" value="TSP_1"/>
    <property type="match status" value="1"/>
</dbReference>
<dbReference type="FunFam" id="4.10.410.10:FF:000020">
    <property type="entry name" value="Collagen, type VI, alpha 3"/>
    <property type="match status" value="1"/>
</dbReference>
<dbReference type="InterPro" id="IPR036880">
    <property type="entry name" value="Kunitz_BPTI_sf"/>
</dbReference>
<name>A0A8C6LP60_NOTFU</name>
<evidence type="ECO:0000256" key="3">
    <source>
        <dbReference type="ARBA" id="ARBA00022729"/>
    </source>
</evidence>
<dbReference type="Gene3D" id="4.10.410.10">
    <property type="entry name" value="Pancreatic trypsin inhibitor Kunitz domain"/>
    <property type="match status" value="1"/>
</dbReference>
<dbReference type="AlphaFoldDB" id="A0A8C6LP60"/>
<dbReference type="FunFam" id="2.20.100.10:FF:000005">
    <property type="entry name" value="ADAM metallopeptidase with thrombospondin type 1 motif 9"/>
    <property type="match status" value="2"/>
</dbReference>
<dbReference type="InterPro" id="IPR000884">
    <property type="entry name" value="TSP1_rpt"/>
</dbReference>
<dbReference type="PROSITE" id="PS50092">
    <property type="entry name" value="TSP1"/>
    <property type="match status" value="3"/>
</dbReference>
<feature type="chain" id="PRO_5044681343" evidence="6">
    <location>
        <begin position="21"/>
        <end position="562"/>
    </location>
</feature>
<reference evidence="8" key="1">
    <citation type="submission" date="2014-08" db="EMBL/GenBank/DDBJ databases">
        <authorList>
            <person name="Senf B."/>
            <person name="Petzold A."/>
            <person name="Downie B.R."/>
            <person name="Koch P."/>
            <person name="Platzer M."/>
        </authorList>
    </citation>
    <scope>NUCLEOTIDE SEQUENCE [LARGE SCALE GENOMIC DNA]</scope>
    <source>
        <strain evidence="8">GRZ</strain>
    </source>
</reference>
<feature type="domain" description="BPTI/Kunitz inhibitor" evidence="7">
    <location>
        <begin position="476"/>
        <end position="526"/>
    </location>
</feature>
<keyword evidence="5" id="KW-1015">Disulfide bond</keyword>
<dbReference type="PANTHER" id="PTHR13723">
    <property type="entry name" value="ADAMTS A DISINTEGRIN AND METALLOPROTEASE WITH THROMBOSPONDIN MOTIFS PROTEASE"/>
    <property type="match status" value="1"/>
</dbReference>
<dbReference type="GO" id="GO:0030198">
    <property type="term" value="P:extracellular matrix organization"/>
    <property type="evidence" value="ECO:0007669"/>
    <property type="project" value="TreeGrafter"/>
</dbReference>
<evidence type="ECO:0000256" key="6">
    <source>
        <dbReference type="SAM" id="SignalP"/>
    </source>
</evidence>
<dbReference type="PRINTS" id="PR00759">
    <property type="entry name" value="BASICPTASE"/>
</dbReference>
<evidence type="ECO:0000256" key="2">
    <source>
        <dbReference type="ARBA" id="ARBA00022525"/>
    </source>
</evidence>
<dbReference type="SMART" id="SM00209">
    <property type="entry name" value="TSP1"/>
    <property type="match status" value="4"/>
</dbReference>
<evidence type="ECO:0000313" key="9">
    <source>
        <dbReference type="Proteomes" id="UP000694548"/>
    </source>
</evidence>
<dbReference type="GO" id="GO:0005576">
    <property type="term" value="C:extracellular region"/>
    <property type="evidence" value="ECO:0007669"/>
    <property type="project" value="UniProtKB-SubCell"/>
</dbReference>
<dbReference type="Ensembl" id="ENSNFUT00015025349.1">
    <property type="protein sequence ID" value="ENSNFUP00015024247.1"/>
    <property type="gene ID" value="ENSNFUG00015011727.1"/>
</dbReference>
<dbReference type="PROSITE" id="PS50279">
    <property type="entry name" value="BPTI_KUNITZ_2"/>
    <property type="match status" value="1"/>
</dbReference>
<evidence type="ECO:0000256" key="1">
    <source>
        <dbReference type="ARBA" id="ARBA00004613"/>
    </source>
</evidence>
<dbReference type="InterPro" id="IPR020901">
    <property type="entry name" value="Prtase_inh_Kunz-CS"/>
</dbReference>
<dbReference type="FunFam" id="2.20.100.10:FF:000001">
    <property type="entry name" value="semaphorin-5A isoform X1"/>
    <property type="match status" value="1"/>
</dbReference>
<evidence type="ECO:0000256" key="5">
    <source>
        <dbReference type="ARBA" id="ARBA00023157"/>
    </source>
</evidence>
<dbReference type="PANTHER" id="PTHR13723:SF281">
    <property type="entry name" value="PAPILIN"/>
    <property type="match status" value="1"/>
</dbReference>
<accession>A0A8C6LP60</accession>
<reference evidence="8" key="2">
    <citation type="submission" date="2025-05" db="UniProtKB">
        <authorList>
            <consortium name="Ensembl"/>
        </authorList>
    </citation>
    <scope>IDENTIFICATION</scope>
</reference>
<dbReference type="Gene3D" id="2.20.100.10">
    <property type="entry name" value="Thrombospondin type-1 (TSP1) repeat"/>
    <property type="match status" value="4"/>
</dbReference>
<protein>
    <submittedName>
        <fullName evidence="8">Papilin b, proteoglycan-like sulfated glycoprotein</fullName>
    </submittedName>
</protein>
<dbReference type="InterPro" id="IPR002223">
    <property type="entry name" value="Kunitz_BPTI"/>
</dbReference>
<sequence>MSILYVLGILQLAVPAFTLTQPVDDYWGEFGAFGPCSQTCGTGVAMRTRNCITSRTDGGHNCVGSSKSFRTCNTHACPVGSRDFREDQCSEFDRVDFQGKRHTWVPYYGASNPCELNCVPRGQNFFYRHRPAVVDGTPCYVGRTDICVEGICRLLVHGEFMGLDNDTSSVHSATPVAVAPDPRETFAYTYRAGVYAECSATCDGGMQYRSVECLVQDPSNPRVVDESYCIAQRLQRPLSQQACNMQPCSAEYSVSSFSVCSVTCGEGQQTREVVCVGPRGEHLPDRNCRGLARPASVQACRRPACHTHVTWHVTEYGLCTRSCGGGVRERKVSCFDTDLNSYPEDQCGVASRPTSVESCNTHPCPGVQMVPSVQDPGSGSTMRRFEPHVSGETSVSYTSAPRCAQSSHGCCPDGYTSASGPRNQGCSPTDCTRTRYGCCLDGVTPAPGVGRAGCPEHQTADEHPSHPVDSSLANSCFLPRDEGPCDTWVVRFSYDSGTGKCKEFWYGGCHGNANNFMSMEACRRGCGGVGREPASLSVTRRRGSLGTIARATAHRSRLQHRA</sequence>
<comment type="subcellular location">
    <subcellularLocation>
        <location evidence="1">Secreted</location>
    </subcellularLocation>
</comment>
<feature type="signal peptide" evidence="6">
    <location>
        <begin position="1"/>
        <end position="20"/>
    </location>
</feature>
<keyword evidence="2" id="KW-0964">Secreted</keyword>
<evidence type="ECO:0000256" key="4">
    <source>
        <dbReference type="ARBA" id="ARBA00022737"/>
    </source>
</evidence>
<evidence type="ECO:0000259" key="7">
    <source>
        <dbReference type="PROSITE" id="PS50279"/>
    </source>
</evidence>
<keyword evidence="9" id="KW-1185">Reference proteome</keyword>
<keyword evidence="4" id="KW-0677">Repeat</keyword>
<dbReference type="GO" id="GO:0031012">
    <property type="term" value="C:extracellular matrix"/>
    <property type="evidence" value="ECO:0007669"/>
    <property type="project" value="TreeGrafter"/>
</dbReference>
<dbReference type="SUPFAM" id="SSF82895">
    <property type="entry name" value="TSP-1 type 1 repeat"/>
    <property type="match status" value="4"/>
</dbReference>
<dbReference type="GeneTree" id="ENSGT00940000156891"/>
<dbReference type="GO" id="GO:0004222">
    <property type="term" value="F:metalloendopeptidase activity"/>
    <property type="evidence" value="ECO:0007669"/>
    <property type="project" value="TreeGrafter"/>
</dbReference>
<organism evidence="8 9">
    <name type="scientific">Nothobranchius furzeri</name>
    <name type="common">Turquoise killifish</name>
    <dbReference type="NCBI Taxonomy" id="105023"/>
    <lineage>
        <taxon>Eukaryota</taxon>
        <taxon>Metazoa</taxon>
        <taxon>Chordata</taxon>
        <taxon>Craniata</taxon>
        <taxon>Vertebrata</taxon>
        <taxon>Euteleostomi</taxon>
        <taxon>Actinopterygii</taxon>
        <taxon>Neopterygii</taxon>
        <taxon>Teleostei</taxon>
        <taxon>Neoteleostei</taxon>
        <taxon>Acanthomorphata</taxon>
        <taxon>Ovalentaria</taxon>
        <taxon>Atherinomorphae</taxon>
        <taxon>Cyprinodontiformes</taxon>
        <taxon>Nothobranchiidae</taxon>
        <taxon>Nothobranchius</taxon>
    </lineage>
</organism>
<dbReference type="Pfam" id="PF00014">
    <property type="entry name" value="Kunitz_BPTI"/>
    <property type="match status" value="1"/>
</dbReference>
<dbReference type="Ensembl" id="ENSNFUT00015025329.1">
    <property type="protein sequence ID" value="ENSNFUP00015024227.1"/>
    <property type="gene ID" value="ENSNFUG00015011727.1"/>
</dbReference>
<dbReference type="Pfam" id="PF19030">
    <property type="entry name" value="TSP1_ADAMTS"/>
    <property type="match status" value="3"/>
</dbReference>
<evidence type="ECO:0000313" key="8">
    <source>
        <dbReference type="Ensembl" id="ENSNFUP00015024247.1"/>
    </source>
</evidence>
<dbReference type="PROSITE" id="PS00280">
    <property type="entry name" value="BPTI_KUNITZ_1"/>
    <property type="match status" value="1"/>
</dbReference>
<dbReference type="Proteomes" id="UP000694548">
    <property type="component" value="Chromosome sgr04"/>
</dbReference>
<dbReference type="InterPro" id="IPR036383">
    <property type="entry name" value="TSP1_rpt_sf"/>
</dbReference>